<dbReference type="RefSeq" id="WP_307260502.1">
    <property type="nucleotide sequence ID" value="NZ_JAUSVL010000001.1"/>
</dbReference>
<proteinExistence type="predicted"/>
<dbReference type="EMBL" id="JAUSVL010000001">
    <property type="protein sequence ID" value="MDQ0289166.1"/>
    <property type="molecule type" value="Genomic_DNA"/>
</dbReference>
<dbReference type="Gene3D" id="3.30.420.40">
    <property type="match status" value="2"/>
</dbReference>
<comment type="caution">
    <text evidence="1">The sequence shown here is derived from an EMBL/GenBank/DDBJ whole genome shotgun (WGS) entry which is preliminary data.</text>
</comment>
<name>A0AAE4AN26_9BACT</name>
<dbReference type="AlphaFoldDB" id="A0AAE4AN26"/>
<keyword evidence="1" id="KW-0808">Transferase</keyword>
<dbReference type="SUPFAM" id="SSF53067">
    <property type="entry name" value="Actin-like ATPase domain"/>
    <property type="match status" value="1"/>
</dbReference>
<keyword evidence="1" id="KW-0418">Kinase</keyword>
<dbReference type="GO" id="GO:0016301">
    <property type="term" value="F:kinase activity"/>
    <property type="evidence" value="ECO:0007669"/>
    <property type="project" value="UniProtKB-KW"/>
</dbReference>
<organism evidence="1 2">
    <name type="scientific">Oligosphaera ethanolica</name>
    <dbReference type="NCBI Taxonomy" id="760260"/>
    <lineage>
        <taxon>Bacteria</taxon>
        <taxon>Pseudomonadati</taxon>
        <taxon>Lentisphaerota</taxon>
        <taxon>Oligosphaeria</taxon>
        <taxon>Oligosphaerales</taxon>
        <taxon>Oligosphaeraceae</taxon>
        <taxon>Oligosphaera</taxon>
    </lineage>
</organism>
<evidence type="ECO:0000313" key="1">
    <source>
        <dbReference type="EMBL" id="MDQ0289166.1"/>
    </source>
</evidence>
<gene>
    <name evidence="1" type="ORF">J3R75_001273</name>
</gene>
<dbReference type="Proteomes" id="UP001238163">
    <property type="component" value="Unassembled WGS sequence"/>
</dbReference>
<sequence>MQDVFKLVKAPTQPVLDPEFCPPALCNRAFLADVNASGAAVPLLIAVERDRQRVSCFSTRVYDMRHPAAAANYFYVDRVVKFLLWQFGGWKVTVHGPQELVTWLRSCYSRTGMRAFDAEFWGEQTYEQPMTFVHAPTPADMPVASDGASSAVKLDWTGWRIGFDLGASDRKVAVVKDGKLALRADGEPLLSAEYVWDPKPQTDIRYHFDQIMWVLKEAEKAIKAVDPEAKVQAIGGSSAGVYVDGRVRVASLFRGITPRERFEREAAPIFKTIEQAWGVPLRLENDGDVTALAGAIALNDGAVLGLAMGSSLAGGYVDDQRAIKGWMNELAFAPVDYNPRAAVDEWSRDFGVGANYFSQQAVARLIPLAGIAMPDLPEHDFPKRLLRVQELMAAGDERARRIYETIGVYLGYSVAHYGDFYPCVRHVEVLGRVVTGDGGKIILDKAKALLRREFPALAVNFYEPDEREKRHGQAAAAASLPLA</sequence>
<dbReference type="InterPro" id="IPR043129">
    <property type="entry name" value="ATPase_NBD"/>
</dbReference>
<protein>
    <submittedName>
        <fullName evidence="1">NBD/HSP70 family sugar kinase</fullName>
    </submittedName>
</protein>
<reference evidence="1" key="1">
    <citation type="submission" date="2023-07" db="EMBL/GenBank/DDBJ databases">
        <title>Genomic Encyclopedia of Type Strains, Phase IV (KMG-IV): sequencing the most valuable type-strain genomes for metagenomic binning, comparative biology and taxonomic classification.</title>
        <authorList>
            <person name="Goeker M."/>
        </authorList>
    </citation>
    <scope>NUCLEOTIDE SEQUENCE</scope>
    <source>
        <strain evidence="1">DSM 24202</strain>
    </source>
</reference>
<evidence type="ECO:0000313" key="2">
    <source>
        <dbReference type="Proteomes" id="UP001238163"/>
    </source>
</evidence>
<keyword evidence="2" id="KW-1185">Reference proteome</keyword>
<accession>A0AAE4AN26</accession>